<feature type="region of interest" description="Disordered" evidence="1">
    <location>
        <begin position="200"/>
        <end position="219"/>
    </location>
</feature>
<evidence type="ECO:0000313" key="2">
    <source>
        <dbReference type="EMBL" id="KAF2746588.1"/>
    </source>
</evidence>
<feature type="compositionally biased region" description="Low complexity" evidence="1">
    <location>
        <begin position="29"/>
        <end position="55"/>
    </location>
</feature>
<gene>
    <name evidence="2" type="ORF">M011DRAFT_73963</name>
</gene>
<proteinExistence type="predicted"/>
<evidence type="ECO:0000256" key="1">
    <source>
        <dbReference type="SAM" id="MobiDB-lite"/>
    </source>
</evidence>
<name>A0A6A6V7K2_9PLEO</name>
<sequence>MAERPSHLRRPSAQRIHSLPNDALSLSLPASPYARTASTASTTPTLLRLPSTRSPQGRRATNPSSPLTPANADTSSTASPASSSYFGIQPTSAVPARSPGSKKPPAFFSGHGVDASQGPPNSLVTRGNVDIARRAPKPVDPDAVTPAKPVLVSPGPVVQIGASSPAETPSFSRRSSTQTVQQEPPMERSLNGSVGLRSVRSVSAEPEPKTTNWSFSSSEANGDEDLFIAAANAGRPHGVEAPSRAERLRVGYVMC</sequence>
<dbReference type="EMBL" id="MU006576">
    <property type="protein sequence ID" value="KAF2746588.1"/>
    <property type="molecule type" value="Genomic_DNA"/>
</dbReference>
<keyword evidence="3" id="KW-1185">Reference proteome</keyword>
<protein>
    <submittedName>
        <fullName evidence="2">Uncharacterized protein</fullName>
    </submittedName>
</protein>
<feature type="compositionally biased region" description="Low complexity" evidence="1">
    <location>
        <begin position="68"/>
        <end position="84"/>
    </location>
</feature>
<dbReference type="OrthoDB" id="5369729at2759"/>
<feature type="compositionally biased region" description="Polar residues" evidence="1">
    <location>
        <begin position="162"/>
        <end position="182"/>
    </location>
</feature>
<reference evidence="2" key="1">
    <citation type="journal article" date="2020" name="Stud. Mycol.">
        <title>101 Dothideomycetes genomes: a test case for predicting lifestyles and emergence of pathogens.</title>
        <authorList>
            <person name="Haridas S."/>
            <person name="Albert R."/>
            <person name="Binder M."/>
            <person name="Bloem J."/>
            <person name="Labutti K."/>
            <person name="Salamov A."/>
            <person name="Andreopoulos B."/>
            <person name="Baker S."/>
            <person name="Barry K."/>
            <person name="Bills G."/>
            <person name="Bluhm B."/>
            <person name="Cannon C."/>
            <person name="Castanera R."/>
            <person name="Culley D."/>
            <person name="Daum C."/>
            <person name="Ezra D."/>
            <person name="Gonzalez J."/>
            <person name="Henrissat B."/>
            <person name="Kuo A."/>
            <person name="Liang C."/>
            <person name="Lipzen A."/>
            <person name="Lutzoni F."/>
            <person name="Magnuson J."/>
            <person name="Mondo S."/>
            <person name="Nolan M."/>
            <person name="Ohm R."/>
            <person name="Pangilinan J."/>
            <person name="Park H.-J."/>
            <person name="Ramirez L."/>
            <person name="Alfaro M."/>
            <person name="Sun H."/>
            <person name="Tritt A."/>
            <person name="Yoshinaga Y."/>
            <person name="Zwiers L.-H."/>
            <person name="Turgeon B."/>
            <person name="Goodwin S."/>
            <person name="Spatafora J."/>
            <person name="Crous P."/>
            <person name="Grigoriev I."/>
        </authorList>
    </citation>
    <scope>NUCLEOTIDE SEQUENCE</scope>
    <source>
        <strain evidence="2">CBS 119925</strain>
    </source>
</reference>
<feature type="region of interest" description="Disordered" evidence="1">
    <location>
        <begin position="1"/>
        <end position="125"/>
    </location>
</feature>
<accession>A0A6A6V7K2</accession>
<dbReference type="AlphaFoldDB" id="A0A6A6V7K2"/>
<feature type="compositionally biased region" description="Polar residues" evidence="1">
    <location>
        <begin position="209"/>
        <end position="219"/>
    </location>
</feature>
<feature type="region of interest" description="Disordered" evidence="1">
    <location>
        <begin position="162"/>
        <end position="195"/>
    </location>
</feature>
<dbReference type="Proteomes" id="UP000799440">
    <property type="component" value="Unassembled WGS sequence"/>
</dbReference>
<organism evidence="2 3">
    <name type="scientific">Sporormia fimetaria CBS 119925</name>
    <dbReference type="NCBI Taxonomy" id="1340428"/>
    <lineage>
        <taxon>Eukaryota</taxon>
        <taxon>Fungi</taxon>
        <taxon>Dikarya</taxon>
        <taxon>Ascomycota</taxon>
        <taxon>Pezizomycotina</taxon>
        <taxon>Dothideomycetes</taxon>
        <taxon>Pleosporomycetidae</taxon>
        <taxon>Pleosporales</taxon>
        <taxon>Sporormiaceae</taxon>
        <taxon>Sporormia</taxon>
    </lineage>
</organism>
<evidence type="ECO:0000313" key="3">
    <source>
        <dbReference type="Proteomes" id="UP000799440"/>
    </source>
</evidence>